<sequence length="213" mass="22475">MLILAQLHAYLSQVLSGPQGVHTALLVTPEGALVAFASSGASESIQTSYGEEEGVGENDDEGEGELAQTPKATSTSIHPPPPQPHALTQTRLGRAKDEIRIIAGLSAEVWAETRGGGSSTREVGSEEDGVEGLEGMGMVESELGRILVLPIEDDQPQVEGESGQNHNENSGPDPVLLLALNASADVEWGVMQAKATTLARFLAPSVNKYRDRR</sequence>
<dbReference type="EMBL" id="MU268931">
    <property type="protein sequence ID" value="KAH7903499.1"/>
    <property type="molecule type" value="Genomic_DNA"/>
</dbReference>
<dbReference type="Proteomes" id="UP000790377">
    <property type="component" value="Unassembled WGS sequence"/>
</dbReference>
<comment type="caution">
    <text evidence="1">The sequence shown here is derived from an EMBL/GenBank/DDBJ whole genome shotgun (WGS) entry which is preliminary data.</text>
</comment>
<gene>
    <name evidence="1" type="ORF">BJ138DRAFT_1131342</name>
</gene>
<evidence type="ECO:0000313" key="1">
    <source>
        <dbReference type="EMBL" id="KAH7903499.1"/>
    </source>
</evidence>
<accession>A0ACB7ZS38</accession>
<organism evidence="1 2">
    <name type="scientific">Hygrophoropsis aurantiaca</name>
    <dbReference type="NCBI Taxonomy" id="72124"/>
    <lineage>
        <taxon>Eukaryota</taxon>
        <taxon>Fungi</taxon>
        <taxon>Dikarya</taxon>
        <taxon>Basidiomycota</taxon>
        <taxon>Agaricomycotina</taxon>
        <taxon>Agaricomycetes</taxon>
        <taxon>Agaricomycetidae</taxon>
        <taxon>Boletales</taxon>
        <taxon>Coniophorineae</taxon>
        <taxon>Hygrophoropsidaceae</taxon>
        <taxon>Hygrophoropsis</taxon>
    </lineage>
</organism>
<name>A0ACB7ZS38_9AGAM</name>
<reference evidence="1" key="1">
    <citation type="journal article" date="2021" name="New Phytol.">
        <title>Evolutionary innovations through gain and loss of genes in the ectomycorrhizal Boletales.</title>
        <authorList>
            <person name="Wu G."/>
            <person name="Miyauchi S."/>
            <person name="Morin E."/>
            <person name="Kuo A."/>
            <person name="Drula E."/>
            <person name="Varga T."/>
            <person name="Kohler A."/>
            <person name="Feng B."/>
            <person name="Cao Y."/>
            <person name="Lipzen A."/>
            <person name="Daum C."/>
            <person name="Hundley H."/>
            <person name="Pangilinan J."/>
            <person name="Johnson J."/>
            <person name="Barry K."/>
            <person name="LaButti K."/>
            <person name="Ng V."/>
            <person name="Ahrendt S."/>
            <person name="Min B."/>
            <person name="Choi I.G."/>
            <person name="Park H."/>
            <person name="Plett J.M."/>
            <person name="Magnuson J."/>
            <person name="Spatafora J.W."/>
            <person name="Nagy L.G."/>
            <person name="Henrissat B."/>
            <person name="Grigoriev I.V."/>
            <person name="Yang Z.L."/>
            <person name="Xu J."/>
            <person name="Martin F.M."/>
        </authorList>
    </citation>
    <scope>NUCLEOTIDE SEQUENCE</scope>
    <source>
        <strain evidence="1">ATCC 28755</strain>
    </source>
</reference>
<evidence type="ECO:0000313" key="2">
    <source>
        <dbReference type="Proteomes" id="UP000790377"/>
    </source>
</evidence>
<protein>
    <submittedName>
        <fullName evidence="1">Uncharacterized protein</fullName>
    </submittedName>
</protein>
<proteinExistence type="predicted"/>
<keyword evidence="2" id="KW-1185">Reference proteome</keyword>